<reference evidence="1 2" key="1">
    <citation type="submission" date="2016-10" db="EMBL/GenBank/DDBJ databases">
        <title>Comparative genomics of Bacillus thuringiensis reveals a path to pathogens against multiple invertebrate hosts.</title>
        <authorList>
            <person name="Zheng J."/>
            <person name="Gao Q."/>
            <person name="Liu H."/>
            <person name="Peng D."/>
            <person name="Ruan L."/>
            <person name="Sun M."/>
        </authorList>
    </citation>
    <scope>NUCLEOTIDE SEQUENCE [LARGE SCALE GENOMIC DNA]</scope>
    <source>
        <strain evidence="1">BGSC 4BX1</strain>
    </source>
</reference>
<dbReference type="EMBL" id="NFDL01000049">
    <property type="protein sequence ID" value="OTY44375.1"/>
    <property type="molecule type" value="Genomic_DNA"/>
</dbReference>
<accession>A0A243BEB3</accession>
<proteinExistence type="predicted"/>
<protein>
    <submittedName>
        <fullName evidence="1">Uncharacterized protein</fullName>
    </submittedName>
</protein>
<organism evidence="1 2">
    <name type="scientific">Bacillus thuringiensis serovar pingluonsis</name>
    <dbReference type="NCBI Taxonomy" id="180881"/>
    <lineage>
        <taxon>Bacteria</taxon>
        <taxon>Bacillati</taxon>
        <taxon>Bacillota</taxon>
        <taxon>Bacilli</taxon>
        <taxon>Bacillales</taxon>
        <taxon>Bacillaceae</taxon>
        <taxon>Bacillus</taxon>
        <taxon>Bacillus cereus group</taxon>
    </lineage>
</organism>
<dbReference type="RefSeq" id="WP_088119586.1">
    <property type="nucleotide sequence ID" value="NZ_NFDL01000049.1"/>
</dbReference>
<dbReference type="AlphaFoldDB" id="A0A243BEB3"/>
<evidence type="ECO:0000313" key="2">
    <source>
        <dbReference type="Proteomes" id="UP000195089"/>
    </source>
</evidence>
<comment type="caution">
    <text evidence="1">The sequence shown here is derived from an EMBL/GenBank/DDBJ whole genome shotgun (WGS) entry which is preliminary data.</text>
</comment>
<name>A0A243BEB3_BACTU</name>
<sequence length="59" mass="6850">MIKIYMKSGAVIDWEFENENDLKEALEKVENADFTSGDNVKCLGMIIPFCNIDFMRLMK</sequence>
<dbReference type="Proteomes" id="UP000195089">
    <property type="component" value="Unassembled WGS sequence"/>
</dbReference>
<evidence type="ECO:0000313" key="1">
    <source>
        <dbReference type="EMBL" id="OTY44375.1"/>
    </source>
</evidence>
<gene>
    <name evidence="1" type="ORF">BK742_13645</name>
</gene>